<gene>
    <name evidence="8" type="ORF">BVC80_1607g14</name>
</gene>
<feature type="transmembrane region" description="Helical" evidence="7">
    <location>
        <begin position="72"/>
        <end position="87"/>
    </location>
</feature>
<keyword evidence="5 7" id="KW-0472">Membrane</keyword>
<dbReference type="PRINTS" id="PR00783">
    <property type="entry name" value="MINTRINSICP"/>
</dbReference>
<dbReference type="InterPro" id="IPR023271">
    <property type="entry name" value="Aquaporin-like"/>
</dbReference>
<evidence type="ECO:0000313" key="9">
    <source>
        <dbReference type="Proteomes" id="UP000195402"/>
    </source>
</evidence>
<organism evidence="8 9">
    <name type="scientific">Macleaya cordata</name>
    <name type="common">Five-seeded plume-poppy</name>
    <name type="synonym">Bocconia cordata</name>
    <dbReference type="NCBI Taxonomy" id="56857"/>
    <lineage>
        <taxon>Eukaryota</taxon>
        <taxon>Viridiplantae</taxon>
        <taxon>Streptophyta</taxon>
        <taxon>Embryophyta</taxon>
        <taxon>Tracheophyta</taxon>
        <taxon>Spermatophyta</taxon>
        <taxon>Magnoliopsida</taxon>
        <taxon>Ranunculales</taxon>
        <taxon>Papaveraceae</taxon>
        <taxon>Papaveroideae</taxon>
        <taxon>Macleaya</taxon>
    </lineage>
</organism>
<dbReference type="PANTHER" id="PTHR45665:SF40">
    <property type="entry name" value="AQUAPORIN TIP2-1"/>
    <property type="match status" value="1"/>
</dbReference>
<dbReference type="InterPro" id="IPR000425">
    <property type="entry name" value="MIP"/>
</dbReference>
<sequence length="88" mass="9182">MNGKLLISDAQTVETDFLAVVVAHTFAFTVAVYVAPRGGHVNPAVTFAIVIGGHISILTGICYLVAQLLGSTLAYLVLMLVTAGQISH</sequence>
<evidence type="ECO:0000256" key="6">
    <source>
        <dbReference type="RuleBase" id="RU000477"/>
    </source>
</evidence>
<dbReference type="OrthoDB" id="3222at2759"/>
<dbReference type="PANTHER" id="PTHR45665">
    <property type="entry name" value="AQUAPORIN-8"/>
    <property type="match status" value="1"/>
</dbReference>
<dbReference type="InParanoid" id="A0A200QAA0"/>
<dbReference type="Proteomes" id="UP000195402">
    <property type="component" value="Unassembled WGS sequence"/>
</dbReference>
<comment type="subcellular location">
    <subcellularLocation>
        <location evidence="1">Membrane</location>
        <topology evidence="1">Multi-pass membrane protein</topology>
    </subcellularLocation>
</comment>
<keyword evidence="3 6" id="KW-0812">Transmembrane</keyword>
<dbReference type="SUPFAM" id="SSF81338">
    <property type="entry name" value="Aquaporin-like"/>
    <property type="match status" value="1"/>
</dbReference>
<evidence type="ECO:0000256" key="7">
    <source>
        <dbReference type="SAM" id="Phobius"/>
    </source>
</evidence>
<reference evidence="8 9" key="1">
    <citation type="journal article" date="2017" name="Mol. Plant">
        <title>The Genome of Medicinal Plant Macleaya cordata Provides New Insights into Benzylisoquinoline Alkaloids Metabolism.</title>
        <authorList>
            <person name="Liu X."/>
            <person name="Liu Y."/>
            <person name="Huang P."/>
            <person name="Ma Y."/>
            <person name="Qing Z."/>
            <person name="Tang Q."/>
            <person name="Cao H."/>
            <person name="Cheng P."/>
            <person name="Zheng Y."/>
            <person name="Yuan Z."/>
            <person name="Zhou Y."/>
            <person name="Liu J."/>
            <person name="Tang Z."/>
            <person name="Zhuo Y."/>
            <person name="Zhang Y."/>
            <person name="Yu L."/>
            <person name="Huang J."/>
            <person name="Yang P."/>
            <person name="Peng Q."/>
            <person name="Zhang J."/>
            <person name="Jiang W."/>
            <person name="Zhang Z."/>
            <person name="Lin K."/>
            <person name="Ro D.K."/>
            <person name="Chen X."/>
            <person name="Xiong X."/>
            <person name="Shang Y."/>
            <person name="Huang S."/>
            <person name="Zeng J."/>
        </authorList>
    </citation>
    <scope>NUCLEOTIDE SEQUENCE [LARGE SCALE GENOMIC DNA]</scope>
    <source>
        <strain evidence="9">cv. BLH2017</strain>
        <tissue evidence="8">Root</tissue>
    </source>
</reference>
<accession>A0A200QAA0</accession>
<dbReference type="PROSITE" id="PS00221">
    <property type="entry name" value="MIP"/>
    <property type="match status" value="1"/>
</dbReference>
<evidence type="ECO:0000256" key="2">
    <source>
        <dbReference type="ARBA" id="ARBA00022448"/>
    </source>
</evidence>
<keyword evidence="2 6" id="KW-0813">Transport</keyword>
<dbReference type="InterPro" id="IPR022357">
    <property type="entry name" value="MIP_CS"/>
</dbReference>
<dbReference type="GO" id="GO:0015250">
    <property type="term" value="F:water channel activity"/>
    <property type="evidence" value="ECO:0007669"/>
    <property type="project" value="TreeGrafter"/>
</dbReference>
<dbReference type="AlphaFoldDB" id="A0A200QAA0"/>
<evidence type="ECO:0000256" key="3">
    <source>
        <dbReference type="ARBA" id="ARBA00022692"/>
    </source>
</evidence>
<dbReference type="GO" id="GO:0016020">
    <property type="term" value="C:membrane"/>
    <property type="evidence" value="ECO:0007669"/>
    <property type="project" value="UniProtKB-SubCell"/>
</dbReference>
<comment type="similarity">
    <text evidence="6">Belongs to the MIP/aquaporin (TC 1.A.8) family.</text>
</comment>
<protein>
    <submittedName>
        <fullName evidence="8">Major intrinsic protein</fullName>
    </submittedName>
</protein>
<dbReference type="EMBL" id="MVGT01002613">
    <property type="protein sequence ID" value="OVA07374.1"/>
    <property type="molecule type" value="Genomic_DNA"/>
</dbReference>
<dbReference type="Gene3D" id="1.20.1080.10">
    <property type="entry name" value="Glycerol uptake facilitator protein"/>
    <property type="match status" value="1"/>
</dbReference>
<evidence type="ECO:0000313" key="8">
    <source>
        <dbReference type="EMBL" id="OVA07374.1"/>
    </source>
</evidence>
<proteinExistence type="inferred from homology"/>
<dbReference type="InterPro" id="IPR034294">
    <property type="entry name" value="Aquaporin_transptr"/>
</dbReference>
<feature type="transmembrane region" description="Helical" evidence="7">
    <location>
        <begin position="47"/>
        <end position="66"/>
    </location>
</feature>
<keyword evidence="4 7" id="KW-1133">Transmembrane helix</keyword>
<comment type="caution">
    <text evidence="8">The sequence shown here is derived from an EMBL/GenBank/DDBJ whole genome shotgun (WGS) entry which is preliminary data.</text>
</comment>
<evidence type="ECO:0000256" key="4">
    <source>
        <dbReference type="ARBA" id="ARBA00022989"/>
    </source>
</evidence>
<dbReference type="Pfam" id="PF00230">
    <property type="entry name" value="MIP"/>
    <property type="match status" value="1"/>
</dbReference>
<evidence type="ECO:0000256" key="1">
    <source>
        <dbReference type="ARBA" id="ARBA00004141"/>
    </source>
</evidence>
<keyword evidence="9" id="KW-1185">Reference proteome</keyword>
<dbReference type="OMA" id="MECEFVA"/>
<name>A0A200QAA0_MACCD</name>
<dbReference type="STRING" id="56857.A0A200QAA0"/>
<evidence type="ECO:0000256" key="5">
    <source>
        <dbReference type="ARBA" id="ARBA00023136"/>
    </source>
</evidence>
<feature type="transmembrane region" description="Helical" evidence="7">
    <location>
        <begin position="17"/>
        <end position="35"/>
    </location>
</feature>